<evidence type="ECO:0000313" key="2">
    <source>
        <dbReference type="EMBL" id="SPZ03111.1"/>
    </source>
</evidence>
<keyword evidence="1" id="KW-0472">Membrane</keyword>
<feature type="transmembrane region" description="Helical" evidence="1">
    <location>
        <begin position="35"/>
        <end position="56"/>
    </location>
</feature>
<name>A0A2X2C8A2_PROMI</name>
<dbReference type="Proteomes" id="UP000251485">
    <property type="component" value="Unassembled WGS sequence"/>
</dbReference>
<dbReference type="AlphaFoldDB" id="A0A2X2C8A2"/>
<keyword evidence="2" id="KW-0378">Hydrolase</keyword>
<reference evidence="2 3" key="1">
    <citation type="submission" date="2018-06" db="EMBL/GenBank/DDBJ databases">
        <authorList>
            <consortium name="Pathogen Informatics"/>
            <person name="Doyle S."/>
        </authorList>
    </citation>
    <scope>NUCLEOTIDE SEQUENCE [LARGE SCALE GENOMIC DNA]</scope>
    <source>
        <strain evidence="2 3">NCTC10975</strain>
    </source>
</reference>
<dbReference type="GO" id="GO:0016787">
    <property type="term" value="F:hydrolase activity"/>
    <property type="evidence" value="ECO:0007669"/>
    <property type="project" value="UniProtKB-KW"/>
</dbReference>
<organism evidence="2 3">
    <name type="scientific">Proteus mirabilis</name>
    <dbReference type="NCBI Taxonomy" id="584"/>
    <lineage>
        <taxon>Bacteria</taxon>
        <taxon>Pseudomonadati</taxon>
        <taxon>Pseudomonadota</taxon>
        <taxon>Gammaproteobacteria</taxon>
        <taxon>Enterobacterales</taxon>
        <taxon>Morganellaceae</taxon>
        <taxon>Proteus</taxon>
    </lineage>
</organism>
<accession>A0A2X2C8A2</accession>
<keyword evidence="1" id="KW-0812">Transmembrane</keyword>
<keyword evidence="1" id="KW-1133">Transmembrane helix</keyword>
<sequence>MKKTPLFNRKTMMSAFLDAIKKCTPQAQWHNPVMFIVYVGALFTTGIWFAVLLGYLPPDNHFTFSSHALVMDNPTICQFC</sequence>
<dbReference type="EMBL" id="UAUE01000033">
    <property type="protein sequence ID" value="SPZ03111.1"/>
    <property type="molecule type" value="Genomic_DNA"/>
</dbReference>
<protein>
    <submittedName>
        <fullName evidence="2">Copper exporting ATPase</fullName>
        <ecNumber evidence="2">3.6.3.12</ecNumber>
    </submittedName>
</protein>
<dbReference type="EC" id="3.6.3.12" evidence="2"/>
<evidence type="ECO:0000313" key="3">
    <source>
        <dbReference type="Proteomes" id="UP000251485"/>
    </source>
</evidence>
<evidence type="ECO:0000256" key="1">
    <source>
        <dbReference type="SAM" id="Phobius"/>
    </source>
</evidence>
<proteinExistence type="predicted"/>
<gene>
    <name evidence="2" type="primary">copA_2</name>
    <name evidence="2" type="ORF">NCTC10975_04793</name>
</gene>